<dbReference type="AlphaFoldDB" id="A0A9W9H4L8"/>
<protein>
    <submittedName>
        <fullName evidence="1">Uncharacterized protein</fullName>
    </submittedName>
</protein>
<comment type="caution">
    <text evidence="1">The sequence shown here is derived from an EMBL/GenBank/DDBJ whole genome shotgun (WGS) entry which is preliminary data.</text>
</comment>
<proteinExistence type="predicted"/>
<reference evidence="1" key="2">
    <citation type="journal article" date="2023" name="IMA Fungus">
        <title>Comparative genomic study of the Penicillium genus elucidates a diverse pangenome and 15 lateral gene transfer events.</title>
        <authorList>
            <person name="Petersen C."/>
            <person name="Sorensen T."/>
            <person name="Nielsen M.R."/>
            <person name="Sondergaard T.E."/>
            <person name="Sorensen J.L."/>
            <person name="Fitzpatrick D.A."/>
            <person name="Frisvad J.C."/>
            <person name="Nielsen K.L."/>
        </authorList>
    </citation>
    <scope>NUCLEOTIDE SEQUENCE</scope>
    <source>
        <strain evidence="1">IBT 22155</strain>
    </source>
</reference>
<dbReference type="Proteomes" id="UP001149079">
    <property type="component" value="Unassembled WGS sequence"/>
</dbReference>
<sequence>MGEIYLPCSPAASRRALTLIFLDGHEFRFVRSNWLKAAQKLMAAREPLRMLTSQSWDTPGGCDLMARAFHVPQQA</sequence>
<gene>
    <name evidence="1" type="ORF">N7515_003420</name>
</gene>
<organism evidence="1 2">
    <name type="scientific">Penicillium bovifimosum</name>
    <dbReference type="NCBI Taxonomy" id="126998"/>
    <lineage>
        <taxon>Eukaryota</taxon>
        <taxon>Fungi</taxon>
        <taxon>Dikarya</taxon>
        <taxon>Ascomycota</taxon>
        <taxon>Pezizomycotina</taxon>
        <taxon>Eurotiomycetes</taxon>
        <taxon>Eurotiomycetidae</taxon>
        <taxon>Eurotiales</taxon>
        <taxon>Aspergillaceae</taxon>
        <taxon>Penicillium</taxon>
    </lineage>
</organism>
<name>A0A9W9H4L8_9EURO</name>
<evidence type="ECO:0000313" key="2">
    <source>
        <dbReference type="Proteomes" id="UP001149079"/>
    </source>
</evidence>
<accession>A0A9W9H4L8</accession>
<keyword evidence="2" id="KW-1185">Reference proteome</keyword>
<dbReference type="EMBL" id="JAPQKL010000003">
    <property type="protein sequence ID" value="KAJ5138572.1"/>
    <property type="molecule type" value="Genomic_DNA"/>
</dbReference>
<dbReference type="RefSeq" id="XP_056523221.1">
    <property type="nucleotide sequence ID" value="XM_056664164.1"/>
</dbReference>
<reference evidence="1" key="1">
    <citation type="submission" date="2022-11" db="EMBL/GenBank/DDBJ databases">
        <authorList>
            <person name="Petersen C."/>
        </authorList>
    </citation>
    <scope>NUCLEOTIDE SEQUENCE</scope>
    <source>
        <strain evidence="1">IBT 22155</strain>
    </source>
</reference>
<evidence type="ECO:0000313" key="1">
    <source>
        <dbReference type="EMBL" id="KAJ5138572.1"/>
    </source>
</evidence>
<dbReference type="GeneID" id="81403334"/>